<feature type="domain" description="TonB-dependent receptor-like beta-barrel" evidence="11">
    <location>
        <begin position="552"/>
        <end position="983"/>
    </location>
</feature>
<evidence type="ECO:0000256" key="10">
    <source>
        <dbReference type="SAM" id="SignalP"/>
    </source>
</evidence>
<dbReference type="InterPro" id="IPR039426">
    <property type="entry name" value="TonB-dep_rcpt-like"/>
</dbReference>
<dbReference type="Gene3D" id="2.60.40.1120">
    <property type="entry name" value="Carboxypeptidase-like, regulatory domain"/>
    <property type="match status" value="1"/>
</dbReference>
<feature type="signal peptide" evidence="10">
    <location>
        <begin position="1"/>
        <end position="17"/>
    </location>
</feature>
<keyword evidence="14" id="KW-1185">Reference proteome</keyword>
<feature type="chain" id="PRO_5045518189" evidence="10">
    <location>
        <begin position="18"/>
        <end position="1164"/>
    </location>
</feature>
<dbReference type="EMBL" id="JACOOH010000002">
    <property type="protein sequence ID" value="MBC5620368.1"/>
    <property type="molecule type" value="Genomic_DNA"/>
</dbReference>
<evidence type="ECO:0000259" key="12">
    <source>
        <dbReference type="Pfam" id="PF07715"/>
    </source>
</evidence>
<dbReference type="InterPro" id="IPR012910">
    <property type="entry name" value="Plug_dom"/>
</dbReference>
<evidence type="ECO:0000256" key="8">
    <source>
        <dbReference type="PROSITE-ProRule" id="PRU01360"/>
    </source>
</evidence>
<keyword evidence="5 9" id="KW-0798">TonB box</keyword>
<evidence type="ECO:0000256" key="5">
    <source>
        <dbReference type="ARBA" id="ARBA00023077"/>
    </source>
</evidence>
<evidence type="ECO:0000256" key="9">
    <source>
        <dbReference type="RuleBase" id="RU003357"/>
    </source>
</evidence>
<dbReference type="Pfam" id="PF07715">
    <property type="entry name" value="Plug"/>
    <property type="match status" value="1"/>
</dbReference>
<dbReference type="InterPro" id="IPR000531">
    <property type="entry name" value="Beta-barrel_TonB"/>
</dbReference>
<dbReference type="InterPro" id="IPR037066">
    <property type="entry name" value="Plug_dom_sf"/>
</dbReference>
<dbReference type="NCBIfam" id="TIGR04056">
    <property type="entry name" value="OMP_RagA_SusC"/>
    <property type="match status" value="1"/>
</dbReference>
<gene>
    <name evidence="13" type="ORF">H8S64_04590</name>
</gene>
<protein>
    <submittedName>
        <fullName evidence="13">TonB-dependent receptor</fullName>
    </submittedName>
</protein>
<evidence type="ECO:0000313" key="14">
    <source>
        <dbReference type="Proteomes" id="UP000646484"/>
    </source>
</evidence>
<reference evidence="13 14" key="1">
    <citation type="submission" date="2020-08" db="EMBL/GenBank/DDBJ databases">
        <title>Genome public.</title>
        <authorList>
            <person name="Liu C."/>
            <person name="Sun Q."/>
        </authorList>
    </citation>
    <scope>NUCLEOTIDE SEQUENCE [LARGE SCALE GENOMIC DNA]</scope>
    <source>
        <strain evidence="13 14">NSJ-56</strain>
    </source>
</reference>
<dbReference type="InterPro" id="IPR023997">
    <property type="entry name" value="TonB-dep_OMP_SusC/RagA_CS"/>
</dbReference>
<evidence type="ECO:0000256" key="3">
    <source>
        <dbReference type="ARBA" id="ARBA00022452"/>
    </source>
</evidence>
<evidence type="ECO:0000256" key="7">
    <source>
        <dbReference type="ARBA" id="ARBA00023237"/>
    </source>
</evidence>
<evidence type="ECO:0000256" key="6">
    <source>
        <dbReference type="ARBA" id="ARBA00023136"/>
    </source>
</evidence>
<name>A0ABR7CXH3_9BACT</name>
<dbReference type="InterPro" id="IPR008969">
    <property type="entry name" value="CarboxyPept-like_regulatory"/>
</dbReference>
<dbReference type="Proteomes" id="UP000646484">
    <property type="component" value="Unassembled WGS sequence"/>
</dbReference>
<accession>A0ABR7CXH3</accession>
<dbReference type="SUPFAM" id="SSF56935">
    <property type="entry name" value="Porins"/>
    <property type="match status" value="1"/>
</dbReference>
<keyword evidence="7 8" id="KW-0998">Cell outer membrane</keyword>
<organism evidence="13 14">
    <name type="scientific">Butyricimonas hominis</name>
    <dbReference type="NCBI Taxonomy" id="2763032"/>
    <lineage>
        <taxon>Bacteria</taxon>
        <taxon>Pseudomonadati</taxon>
        <taxon>Bacteroidota</taxon>
        <taxon>Bacteroidia</taxon>
        <taxon>Bacteroidales</taxon>
        <taxon>Odoribacteraceae</taxon>
        <taxon>Butyricimonas</taxon>
    </lineage>
</organism>
<keyword evidence="3 8" id="KW-1134">Transmembrane beta strand</keyword>
<keyword evidence="6 8" id="KW-0472">Membrane</keyword>
<dbReference type="PROSITE" id="PS52016">
    <property type="entry name" value="TONB_DEPENDENT_REC_3"/>
    <property type="match status" value="1"/>
</dbReference>
<dbReference type="NCBIfam" id="TIGR04057">
    <property type="entry name" value="SusC_RagA_signa"/>
    <property type="match status" value="1"/>
</dbReference>
<evidence type="ECO:0000259" key="11">
    <source>
        <dbReference type="Pfam" id="PF00593"/>
    </source>
</evidence>
<evidence type="ECO:0000313" key="13">
    <source>
        <dbReference type="EMBL" id="MBC5620368.1"/>
    </source>
</evidence>
<dbReference type="Gene3D" id="2.40.170.20">
    <property type="entry name" value="TonB-dependent receptor, beta-barrel domain"/>
    <property type="match status" value="1"/>
</dbReference>
<comment type="subcellular location">
    <subcellularLocation>
        <location evidence="1 8">Cell outer membrane</location>
        <topology evidence="1 8">Multi-pass membrane protein</topology>
    </subcellularLocation>
</comment>
<evidence type="ECO:0000256" key="4">
    <source>
        <dbReference type="ARBA" id="ARBA00022692"/>
    </source>
</evidence>
<evidence type="ECO:0000256" key="1">
    <source>
        <dbReference type="ARBA" id="ARBA00004571"/>
    </source>
</evidence>
<feature type="domain" description="TonB-dependent receptor plug" evidence="12">
    <location>
        <begin position="206"/>
        <end position="328"/>
    </location>
</feature>
<dbReference type="Pfam" id="PF13715">
    <property type="entry name" value="CarbopepD_reg_2"/>
    <property type="match status" value="1"/>
</dbReference>
<evidence type="ECO:0000256" key="2">
    <source>
        <dbReference type="ARBA" id="ARBA00022448"/>
    </source>
</evidence>
<dbReference type="Gene3D" id="2.170.130.10">
    <property type="entry name" value="TonB-dependent receptor, plug domain"/>
    <property type="match status" value="1"/>
</dbReference>
<dbReference type="Pfam" id="PF00593">
    <property type="entry name" value="TonB_dep_Rec_b-barrel"/>
    <property type="match status" value="1"/>
</dbReference>
<comment type="similarity">
    <text evidence="8 9">Belongs to the TonB-dependent receptor family.</text>
</comment>
<dbReference type="SUPFAM" id="SSF49464">
    <property type="entry name" value="Carboxypeptidase regulatory domain-like"/>
    <property type="match status" value="1"/>
</dbReference>
<sequence>MKFVFIFLICSLVQVQAAVYSQQSKVSVELKNVTLEKVFQELERQTGYSFLYNHRVIEVRGKVSVQVVDKELGVVLDDLLTKLGLGFTFDDNLVIIKEQPRIWGQDSVRKSLRIVGKVVDEKKLPMPGVTVKVVGLPVGTATNEKGRFAIELPLVKGTLEFSFVGFKKKIIEFSEKTAKDTLRIVMEEDVQALDETVVVAYGNTTKRKMTGAVSTIKADEIKGIPSVSIETLLQGRVAGMDITRMSGAPGGGGTAVTIRGYNSLDVEQGRRFSDPLWVVDGVPLNSFTSPITGTNLLSDLNPDMIESIQVLKDASSSAIYGSRAANGVIIVTTKKGKKNQHATLTVNASQTWSVLPKLPTITTGRAERLFRLRSFRDRFQAYIEPKTNRYKYPTTLREQYDNWGQDAMLDGNFIPMPDNVDNGNMFQDSLNAFYNNSTNYFPIYYERGKVTNANIQTYGGLERTTYGIGLGYYNEEGIFKGTGFNRVDLNSSINVIPVKCLNVDLRLNASLANRKRGTKTDMLGLAPPIETVPGDPYKLSSLLPGENSVAWNAVTDSYKKTKEKNRSVRLRTNFRLGYEPFDGLNITTSLAADYSIERRNYFQPSYLSYSGYSKSVGETGINLMMLNENILSFNRSIKEEHTINFVAGFSYQYDQEEYNGGSAENAPSDKIYYAPPGMPEIGYEGWGDYQEPIAFQHYRSDMQEKCLLSYFARLEYSYKERYLLSASIRRDGSSTFGENNRWGTFPSVALGWTFSEESFIKEKFEWLSFGKLRASWGRSGMHFTSNYLALGVMEVGKTSYRGNSTIEPIWYDGLYNNELSWEETDQYDFGIDMDFFNYRLNFTFDYYYRYTDELLARMNLPGDHNGYRQQWRNAAAISNERIELMIKYEIFRQSDIYWKISINGARNWNRFEKSYNNKDFKGNIIGKSLNGVYARKTNGFIDTQDDVKVYYNRRGVSYYLPYSDDKRNIFYKPGDYNFIDVNGDGQANFDDEVYIGSALPKITGGIVNEFRWKNFDLNLLLTYMLGRHMVNSLEKRCLSSDLYYQALVVDLTKINFWEKPGDKPDYSRIQYDQFNGMWDTVDRDVEKVNYMKLKTLTLGYSFPKKWSRKVGMEELRIFVSGENLVTWTNYSGMDPETVNITSGDDWQQGYPLARKYTLGLTLKF</sequence>
<comment type="caution">
    <text evidence="13">The sequence shown here is derived from an EMBL/GenBank/DDBJ whole genome shotgun (WGS) entry which is preliminary data.</text>
</comment>
<keyword evidence="13" id="KW-0675">Receptor</keyword>
<keyword evidence="4 8" id="KW-0812">Transmembrane</keyword>
<keyword evidence="2 8" id="KW-0813">Transport</keyword>
<proteinExistence type="inferred from homology"/>
<keyword evidence="10" id="KW-0732">Signal</keyword>
<dbReference type="InterPro" id="IPR023996">
    <property type="entry name" value="TonB-dep_OMP_SusC/RagA"/>
</dbReference>
<dbReference type="InterPro" id="IPR036942">
    <property type="entry name" value="Beta-barrel_TonB_sf"/>
</dbReference>